<evidence type="ECO:0000256" key="7">
    <source>
        <dbReference type="RuleBase" id="RU363032"/>
    </source>
</evidence>
<dbReference type="OrthoDB" id="9778910at2"/>
<dbReference type="InterPro" id="IPR000515">
    <property type="entry name" value="MetI-like"/>
</dbReference>
<keyword evidence="3" id="KW-1003">Cell membrane</keyword>
<keyword evidence="10" id="KW-1185">Reference proteome</keyword>
<feature type="transmembrane region" description="Helical" evidence="7">
    <location>
        <begin position="138"/>
        <end position="161"/>
    </location>
</feature>
<dbReference type="InterPro" id="IPR045621">
    <property type="entry name" value="BPD_transp_1_N"/>
</dbReference>
<dbReference type="PROSITE" id="PS50928">
    <property type="entry name" value="ABC_TM1"/>
    <property type="match status" value="1"/>
</dbReference>
<accession>A0A2T0ZW24</accession>
<dbReference type="SUPFAM" id="SSF161098">
    <property type="entry name" value="MetI-like"/>
    <property type="match status" value="1"/>
</dbReference>
<feature type="transmembrane region" description="Helical" evidence="7">
    <location>
        <begin position="255"/>
        <end position="274"/>
    </location>
</feature>
<evidence type="ECO:0000256" key="1">
    <source>
        <dbReference type="ARBA" id="ARBA00004651"/>
    </source>
</evidence>
<comment type="caution">
    <text evidence="9">The sequence shown here is derived from an EMBL/GenBank/DDBJ whole genome shotgun (WGS) entry which is preliminary data.</text>
</comment>
<dbReference type="Pfam" id="PF00528">
    <property type="entry name" value="BPD_transp_1"/>
    <property type="match status" value="1"/>
</dbReference>
<dbReference type="Proteomes" id="UP000237752">
    <property type="component" value="Unassembled WGS sequence"/>
</dbReference>
<feature type="transmembrane region" description="Helical" evidence="7">
    <location>
        <begin position="95"/>
        <end position="118"/>
    </location>
</feature>
<dbReference type="InterPro" id="IPR035906">
    <property type="entry name" value="MetI-like_sf"/>
</dbReference>
<reference evidence="9 10" key="1">
    <citation type="submission" date="2018-03" db="EMBL/GenBank/DDBJ databases">
        <title>Genomic Encyclopedia of Archaeal and Bacterial Type Strains, Phase II (KMG-II): from individual species to whole genera.</title>
        <authorList>
            <person name="Goeker M."/>
        </authorList>
    </citation>
    <scope>NUCLEOTIDE SEQUENCE [LARGE SCALE GENOMIC DNA]</scope>
    <source>
        <strain evidence="9 10">DSM 100065</strain>
    </source>
</reference>
<dbReference type="Pfam" id="PF19300">
    <property type="entry name" value="BPD_transp_1_N"/>
    <property type="match status" value="1"/>
</dbReference>
<evidence type="ECO:0000256" key="5">
    <source>
        <dbReference type="ARBA" id="ARBA00022989"/>
    </source>
</evidence>
<dbReference type="CDD" id="cd06261">
    <property type="entry name" value="TM_PBP2"/>
    <property type="match status" value="1"/>
</dbReference>
<protein>
    <submittedName>
        <fullName evidence="9">Peptide/nickel transport system permease protein</fullName>
    </submittedName>
</protein>
<keyword evidence="4 7" id="KW-0812">Transmembrane</keyword>
<gene>
    <name evidence="9" type="ORF">CLV47_11685</name>
</gene>
<proteinExistence type="inferred from homology"/>
<keyword evidence="2 7" id="KW-0813">Transport</keyword>
<feature type="transmembrane region" description="Helical" evidence="7">
    <location>
        <begin position="12"/>
        <end position="30"/>
    </location>
</feature>
<feature type="transmembrane region" description="Helical" evidence="7">
    <location>
        <begin position="181"/>
        <end position="200"/>
    </location>
</feature>
<evidence type="ECO:0000256" key="3">
    <source>
        <dbReference type="ARBA" id="ARBA00022475"/>
    </source>
</evidence>
<keyword evidence="5 7" id="KW-1133">Transmembrane helix</keyword>
<evidence type="ECO:0000256" key="2">
    <source>
        <dbReference type="ARBA" id="ARBA00022448"/>
    </source>
</evidence>
<name>A0A2T0ZW24_9ACTN</name>
<dbReference type="AlphaFoldDB" id="A0A2T0ZW24"/>
<dbReference type="GO" id="GO:0055085">
    <property type="term" value="P:transmembrane transport"/>
    <property type="evidence" value="ECO:0007669"/>
    <property type="project" value="InterPro"/>
</dbReference>
<comment type="subcellular location">
    <subcellularLocation>
        <location evidence="1 7">Cell membrane</location>
        <topology evidence="1 7">Multi-pass membrane protein</topology>
    </subcellularLocation>
</comment>
<dbReference type="GO" id="GO:0005886">
    <property type="term" value="C:plasma membrane"/>
    <property type="evidence" value="ECO:0007669"/>
    <property type="project" value="UniProtKB-SubCell"/>
</dbReference>
<feature type="domain" description="ABC transmembrane type-1" evidence="8">
    <location>
        <begin position="95"/>
        <end position="304"/>
    </location>
</feature>
<evidence type="ECO:0000256" key="4">
    <source>
        <dbReference type="ARBA" id="ARBA00022692"/>
    </source>
</evidence>
<organism evidence="9 10">
    <name type="scientific">Antricoccus suffuscus</name>
    <dbReference type="NCBI Taxonomy" id="1629062"/>
    <lineage>
        <taxon>Bacteria</taxon>
        <taxon>Bacillati</taxon>
        <taxon>Actinomycetota</taxon>
        <taxon>Actinomycetes</taxon>
        <taxon>Geodermatophilales</taxon>
        <taxon>Antricoccaceae</taxon>
        <taxon>Antricoccus</taxon>
    </lineage>
</organism>
<dbReference type="EMBL" id="PVUE01000016">
    <property type="protein sequence ID" value="PRZ40552.1"/>
    <property type="molecule type" value="Genomic_DNA"/>
</dbReference>
<evidence type="ECO:0000259" key="8">
    <source>
        <dbReference type="PROSITE" id="PS50928"/>
    </source>
</evidence>
<sequence length="314" mass="34210">MARLILRRLRDLVIVLLLVGTAMFFIIHLIPGEPAAALLGPYATKSQIDELTHAMNLDGPLILQYFTWLGNAVVGDFGKSITFAQPVLKVIVDHALPTIFMALASTVLSVVLAVPLALKAAAKPRSLWARLLTPITAFGLAMPSFWLALVLVLIFGVFIQIFPVSGYVDLLSHPFEGLQYLVLPIIVLASHQVALFVATLRESISGELLNLYLRTGRAKGIKEKTLLYRHVLPNALLPVITVVGASFGYLLGGAIVLEMVFVIPGWGLTLYNAIQARDYPLILGLTLTMAVVFVIVNLIADLLYVLADPKVRVQ</sequence>
<dbReference type="PANTHER" id="PTHR43163">
    <property type="entry name" value="DIPEPTIDE TRANSPORT SYSTEM PERMEASE PROTEIN DPPB-RELATED"/>
    <property type="match status" value="1"/>
</dbReference>
<dbReference type="RefSeq" id="WP_106350183.1">
    <property type="nucleotide sequence ID" value="NZ_PVUE01000016.1"/>
</dbReference>
<evidence type="ECO:0000313" key="9">
    <source>
        <dbReference type="EMBL" id="PRZ40552.1"/>
    </source>
</evidence>
<evidence type="ECO:0000313" key="10">
    <source>
        <dbReference type="Proteomes" id="UP000237752"/>
    </source>
</evidence>
<comment type="similarity">
    <text evidence="7">Belongs to the binding-protein-dependent transport system permease family.</text>
</comment>
<feature type="transmembrane region" description="Helical" evidence="7">
    <location>
        <begin position="231"/>
        <end position="249"/>
    </location>
</feature>
<dbReference type="PANTHER" id="PTHR43163:SF6">
    <property type="entry name" value="DIPEPTIDE TRANSPORT SYSTEM PERMEASE PROTEIN DPPB-RELATED"/>
    <property type="match status" value="1"/>
</dbReference>
<keyword evidence="6 7" id="KW-0472">Membrane</keyword>
<feature type="transmembrane region" description="Helical" evidence="7">
    <location>
        <begin position="281"/>
        <end position="307"/>
    </location>
</feature>
<dbReference type="Gene3D" id="1.10.3720.10">
    <property type="entry name" value="MetI-like"/>
    <property type="match status" value="1"/>
</dbReference>
<evidence type="ECO:0000256" key="6">
    <source>
        <dbReference type="ARBA" id="ARBA00023136"/>
    </source>
</evidence>